<gene>
    <name evidence="1" type="ORF">Clopa_3402</name>
</gene>
<evidence type="ECO:0008006" key="3">
    <source>
        <dbReference type="Google" id="ProtNLM"/>
    </source>
</evidence>
<organism evidence="1 2">
    <name type="scientific">Clostridium pasteurianum BC1</name>
    <dbReference type="NCBI Taxonomy" id="86416"/>
    <lineage>
        <taxon>Bacteria</taxon>
        <taxon>Bacillati</taxon>
        <taxon>Bacillota</taxon>
        <taxon>Clostridia</taxon>
        <taxon>Eubacteriales</taxon>
        <taxon>Clostridiaceae</taxon>
        <taxon>Clostridium</taxon>
    </lineage>
</organism>
<dbReference type="HOGENOM" id="CLU_181516_0_0_9"/>
<dbReference type="OrthoDB" id="1935216at2"/>
<reference evidence="1 2" key="1">
    <citation type="submission" date="2012-01" db="EMBL/GenBank/DDBJ databases">
        <title>Complete sequence of chromosome of Clostridium pasteurianum BC1.</title>
        <authorList>
            <consortium name="US DOE Joint Genome Institute"/>
            <person name="Lucas S."/>
            <person name="Han J."/>
            <person name="Lapidus A."/>
            <person name="Cheng J.-F."/>
            <person name="Goodwin L."/>
            <person name="Pitluck S."/>
            <person name="Peters L."/>
            <person name="Mikhailova N."/>
            <person name="Teshima H."/>
            <person name="Detter J.C."/>
            <person name="Han C."/>
            <person name="Tapia R."/>
            <person name="Land M."/>
            <person name="Hauser L."/>
            <person name="Kyrpides N."/>
            <person name="Ivanova N."/>
            <person name="Pagani I."/>
            <person name="Dunn J."/>
            <person name="Taghavi S."/>
            <person name="Francis A."/>
            <person name="van der Lelie D."/>
            <person name="Woyke T."/>
        </authorList>
    </citation>
    <scope>NUCLEOTIDE SEQUENCE [LARGE SCALE GENOMIC DNA]</scope>
    <source>
        <strain evidence="1 2">BC1</strain>
    </source>
</reference>
<dbReference type="Proteomes" id="UP000013523">
    <property type="component" value="Chromosome"/>
</dbReference>
<evidence type="ECO:0000313" key="1">
    <source>
        <dbReference type="EMBL" id="AGK98197.1"/>
    </source>
</evidence>
<name>R4K4V5_CLOPA</name>
<dbReference type="PATRIC" id="fig|86416.3.peg.3396"/>
<dbReference type="eggNOG" id="ENOG5030GIR">
    <property type="taxonomic scope" value="Bacteria"/>
</dbReference>
<accession>R4K4V5</accession>
<evidence type="ECO:0000313" key="2">
    <source>
        <dbReference type="Proteomes" id="UP000013523"/>
    </source>
</evidence>
<dbReference type="KEGG" id="cpas:Clopa_3402"/>
<dbReference type="AlphaFoldDB" id="R4K4V5"/>
<dbReference type="RefSeq" id="WP_015616482.1">
    <property type="nucleotide sequence ID" value="NC_021182.1"/>
</dbReference>
<sequence length="101" mass="12023">MDKLLTKKDLAERWQVSERTIDQYRENRIIVPVKGIPCIRYNLQYIEKIEGCIPERATLRERKLEKELEEVKKERDCFKGILQTVLAESSKIISFQEKKVV</sequence>
<keyword evidence="2" id="KW-1185">Reference proteome</keyword>
<protein>
    <recommendedName>
        <fullName evidence="3">Histidine kinase</fullName>
    </recommendedName>
</protein>
<dbReference type="InterPro" id="IPR009061">
    <property type="entry name" value="DNA-bd_dom_put_sf"/>
</dbReference>
<dbReference type="STRING" id="86416.Clopa_3402"/>
<proteinExistence type="predicted"/>
<dbReference type="SUPFAM" id="SSF46955">
    <property type="entry name" value="Putative DNA-binding domain"/>
    <property type="match status" value="1"/>
</dbReference>
<dbReference type="EMBL" id="CP003261">
    <property type="protein sequence ID" value="AGK98197.1"/>
    <property type="molecule type" value="Genomic_DNA"/>
</dbReference>